<evidence type="ECO:0000256" key="3">
    <source>
        <dbReference type="ARBA" id="ARBA00022989"/>
    </source>
</evidence>
<organism evidence="7 8">
    <name type="scientific">Phaeobacter gallaeciensis</name>
    <dbReference type="NCBI Taxonomy" id="60890"/>
    <lineage>
        <taxon>Bacteria</taxon>
        <taxon>Pseudomonadati</taxon>
        <taxon>Pseudomonadota</taxon>
        <taxon>Alphaproteobacteria</taxon>
        <taxon>Rhodobacterales</taxon>
        <taxon>Roseobacteraceae</taxon>
        <taxon>Phaeobacter</taxon>
    </lineage>
</organism>
<reference evidence="7 8" key="1">
    <citation type="submission" date="2016-04" db="EMBL/GenBank/DDBJ databases">
        <authorList>
            <person name="Evans L.H."/>
            <person name="Alamgir A."/>
            <person name="Owens N."/>
            <person name="Weber N.D."/>
            <person name="Virtaneva K."/>
            <person name="Barbian K."/>
            <person name="Babar A."/>
            <person name="Rosenke K."/>
        </authorList>
    </citation>
    <scope>NUCLEOTIDE SEQUENCE [LARGE SCALE GENOMIC DNA]</scope>
    <source>
        <strain evidence="7 8">JL2886</strain>
    </source>
</reference>
<name>A0A1B0ZXF2_9RHOB</name>
<dbReference type="GO" id="GO:0005886">
    <property type="term" value="C:plasma membrane"/>
    <property type="evidence" value="ECO:0007669"/>
    <property type="project" value="InterPro"/>
</dbReference>
<evidence type="ECO:0000256" key="2">
    <source>
        <dbReference type="ARBA" id="ARBA00022692"/>
    </source>
</evidence>
<comment type="subcellular location">
    <subcellularLocation>
        <location evidence="1">Membrane</location>
        <topology evidence="1">Single-pass membrane protein</topology>
    </subcellularLocation>
</comment>
<dbReference type="PATRIC" id="fig|60890.4.peg.3736"/>
<dbReference type="PANTHER" id="PTHR36985">
    <property type="entry name" value="TRANSLOCATION AND ASSEMBLY MODULE SUBUNIT TAMB"/>
    <property type="match status" value="1"/>
</dbReference>
<evidence type="ECO:0000259" key="6">
    <source>
        <dbReference type="Pfam" id="PF04357"/>
    </source>
</evidence>
<keyword evidence="5" id="KW-0732">Signal</keyword>
<dbReference type="Pfam" id="PF04357">
    <property type="entry name" value="TamB"/>
    <property type="match status" value="1"/>
</dbReference>
<feature type="chain" id="PRO_5044370131" description="Translocation and assembly module TamB C-terminal domain-containing protein" evidence="5">
    <location>
        <begin position="29"/>
        <end position="1160"/>
    </location>
</feature>
<dbReference type="PANTHER" id="PTHR36985:SF1">
    <property type="entry name" value="TRANSLOCATION AND ASSEMBLY MODULE SUBUNIT TAMB"/>
    <property type="match status" value="1"/>
</dbReference>
<keyword evidence="8" id="KW-1185">Reference proteome</keyword>
<keyword evidence="4" id="KW-0472">Membrane</keyword>
<feature type="domain" description="Translocation and assembly module TamB C-terminal" evidence="6">
    <location>
        <begin position="809"/>
        <end position="1160"/>
    </location>
</feature>
<proteinExistence type="predicted"/>
<dbReference type="AlphaFoldDB" id="A0A1B0ZXF2"/>
<dbReference type="RefSeq" id="WP_237028398.1">
    <property type="nucleotide sequence ID" value="NZ_JARCIZ010000013.1"/>
</dbReference>
<evidence type="ECO:0000313" key="7">
    <source>
        <dbReference type="EMBL" id="ANP38701.1"/>
    </source>
</evidence>
<protein>
    <recommendedName>
        <fullName evidence="6">Translocation and assembly module TamB C-terminal domain-containing protein</fullName>
    </recommendedName>
</protein>
<evidence type="ECO:0000256" key="1">
    <source>
        <dbReference type="ARBA" id="ARBA00004167"/>
    </source>
</evidence>
<gene>
    <name evidence="7" type="ORF">JL2886_03832</name>
</gene>
<dbReference type="GO" id="GO:0009306">
    <property type="term" value="P:protein secretion"/>
    <property type="evidence" value="ECO:0007669"/>
    <property type="project" value="InterPro"/>
</dbReference>
<evidence type="ECO:0000256" key="5">
    <source>
        <dbReference type="SAM" id="SignalP"/>
    </source>
</evidence>
<dbReference type="EMBL" id="CP015124">
    <property type="protein sequence ID" value="ANP38701.1"/>
    <property type="molecule type" value="Genomic_DNA"/>
</dbReference>
<feature type="signal peptide" evidence="5">
    <location>
        <begin position="1"/>
        <end position="28"/>
    </location>
</feature>
<sequence length="1160" mass="118670">MTSTRTLTRGSCLAAALSLTAAVGPSGAQETESDSGGMLVGFLEDTLSADSRYITVTGLTGALSSQATIERLTVADDDGIWLTIEEAKLDWNRLALLQGRFSVNSLSAESITVVRSPTPVPADPELPTPEATPLRLPELPVAIELGEIRAGRVDLGEDLLGQSASLSVTGALSLADGALQTRLETARLDKPGDRLSLVAGYSDQTRQIDLDLSLTEAAGGLLSTVLALPGRPTLGLTAKGSGPVTDFKADIALSSNGQERLSGQVVLAALQDAESEPDAGPSGIAFSADLGGDIDPLLLPDYRPFFGPGLRLVTRGQTGAEGGVALDTLALSTRALRVTGALATGATGNLDTANLKVQIRPPSGEAAVVLPVPGAATTLAGADLTARKTTDGAWSVAGTVSQLSHPQMRLGELRLDGSGTLKSAADDTGPAGLVGDLRLALRDFAPRDPALAQATGSELELVTTLTTDGPDALSLTGLTLSGSDYRAAGDAKFSGLDSGLRVSADLSAGAGDLSRFSALAGRPLGGAVQALFTGQFTPLSGAFDVDLNLQAQDLSADIAQLDALMTGPTTLKLVAARGADGLRIDDFNLDSRALSATASGSLDSAAGRLSLTARLLELEQLVPEVPGTLELAAYLTRDGDILSGQARLKGPHSSRADLEGSVQLDGSADLTFDAALNELQRFVPELPGVLAAKGEAQRKDGVWSINASATAPAEARADLSGTFSEASGAADIAATGQLRLEGANPFIKPNLTKGAARFDLAMKGPPALESITGTITTSGATLALPSAGQRVDDINATVTLQQARALLQLSASPGDSGSLRVSGPVALAAPFNADLSIEILDLLMSDHLSYDSQLNGRLALTGALTGNSRLSGRIDVGETNINLNATGGSVTAAPIPPISHIGASGAVNATRARAGLITSAQSTGGSAGRSNIALDVVIDAPGKIFARGRGLRAELGGRIHLRGSTARISPAGQIGLIRGTFDILGRRLDLDEGQITLLGNLVPYLEFRSSAQTEQGSATLEISGLIDAPEIKVTSEPPRPSEEALALLLFGDNIKDLSPLALARLAASALQLSGRGGQTQDTLRQSTGADDAEVGLDSLGAGRLGLGGYISENVYTDVDVNTRGDSELSINLDLSKSLTVSGKVDSEGESGLGLFFKRDY</sequence>
<evidence type="ECO:0000256" key="4">
    <source>
        <dbReference type="ARBA" id="ARBA00023136"/>
    </source>
</evidence>
<accession>A0A1B0ZXF2</accession>
<keyword evidence="2" id="KW-0812">Transmembrane</keyword>
<evidence type="ECO:0000313" key="8">
    <source>
        <dbReference type="Proteomes" id="UP000092565"/>
    </source>
</evidence>
<keyword evidence="3" id="KW-1133">Transmembrane helix</keyword>
<dbReference type="GO" id="GO:0097347">
    <property type="term" value="C:TAM protein secretion complex"/>
    <property type="evidence" value="ECO:0007669"/>
    <property type="project" value="TreeGrafter"/>
</dbReference>
<dbReference type="Proteomes" id="UP000092565">
    <property type="component" value="Chromosome"/>
</dbReference>
<dbReference type="InterPro" id="IPR007452">
    <property type="entry name" value="TamB_C"/>
</dbReference>